<evidence type="ECO:0000313" key="2">
    <source>
        <dbReference type="EMBL" id="OAG14263.1"/>
    </source>
</evidence>
<dbReference type="OMA" id="MPESTIC"/>
<evidence type="ECO:0000313" key="5">
    <source>
        <dbReference type="Proteomes" id="UP000291422"/>
    </source>
</evidence>
<dbReference type="Proteomes" id="UP000291422">
    <property type="component" value="Unassembled WGS sequence"/>
</dbReference>
<feature type="region of interest" description="Disordered" evidence="1">
    <location>
        <begin position="1"/>
        <end position="39"/>
    </location>
</feature>
<name>A0A177D3K1_ALTAL</name>
<dbReference type="AlphaFoldDB" id="A0A177D3K1"/>
<dbReference type="EMBL" id="KV441501">
    <property type="protein sequence ID" value="OAG14263.1"/>
    <property type="molecule type" value="Genomic_DNA"/>
</dbReference>
<dbReference type="KEGG" id="aalt:CC77DRAFT_1067077"/>
<keyword evidence="4" id="KW-1185">Reference proteome</keyword>
<dbReference type="RefSeq" id="XP_018379684.1">
    <property type="nucleotide sequence ID" value="XM_018528952.1"/>
</dbReference>
<dbReference type="Proteomes" id="UP000077248">
    <property type="component" value="Unassembled WGS sequence"/>
</dbReference>
<organism evidence="2 4">
    <name type="scientific">Alternaria alternata</name>
    <name type="common">Alternaria rot fungus</name>
    <name type="synonym">Torula alternata</name>
    <dbReference type="NCBI Taxonomy" id="5599"/>
    <lineage>
        <taxon>Eukaryota</taxon>
        <taxon>Fungi</taxon>
        <taxon>Dikarya</taxon>
        <taxon>Ascomycota</taxon>
        <taxon>Pezizomycotina</taxon>
        <taxon>Dothideomycetes</taxon>
        <taxon>Pleosporomycetidae</taxon>
        <taxon>Pleosporales</taxon>
        <taxon>Pleosporineae</taxon>
        <taxon>Pleosporaceae</taxon>
        <taxon>Alternaria</taxon>
        <taxon>Alternaria sect. Alternaria</taxon>
        <taxon>Alternaria alternata complex</taxon>
    </lineage>
</organism>
<reference evidence="5" key="2">
    <citation type="journal article" date="2019" name="bioRxiv">
        <title>Genomics, evolutionary history and diagnostics of the Alternaria alternata species group including apple and Asian pear pathotypes.</title>
        <authorList>
            <person name="Armitage A.D."/>
            <person name="Cockerton H.M."/>
            <person name="Sreenivasaprasad S."/>
            <person name="Woodhall J.W."/>
            <person name="Lane C.R."/>
            <person name="Harrison R.J."/>
            <person name="Clarkson J.P."/>
        </authorList>
    </citation>
    <scope>NUCLEOTIDE SEQUENCE [LARGE SCALE GENOMIC DNA]</scope>
    <source>
        <strain evidence="5">FERA 1177</strain>
    </source>
</reference>
<gene>
    <name evidence="3" type="ORF">AA0117_g9466</name>
    <name evidence="2" type="ORF">CC77DRAFT_1067077</name>
</gene>
<reference evidence="3" key="3">
    <citation type="journal article" date="2019" name="J. ISSAAS">
        <title>Genomics, evolutionary history and diagnostics of the Alternaria alternata species group including apple and Asian pear pathotypes.</title>
        <authorList>
            <person name="Armitage A.D."/>
            <person name="Cockerton H.M."/>
            <person name="Sreenivasaprasad S."/>
            <person name="Woodhall J."/>
            <person name="Lane C."/>
            <person name="Harrison R.J."/>
            <person name="Clarkson J.P."/>
        </authorList>
    </citation>
    <scope>NUCLEOTIDE SEQUENCE</scope>
    <source>
        <strain evidence="3">FERA 1177</strain>
    </source>
</reference>
<evidence type="ECO:0000256" key="1">
    <source>
        <dbReference type="SAM" id="MobiDB-lite"/>
    </source>
</evidence>
<proteinExistence type="predicted"/>
<dbReference type="EMBL" id="PDXD01000032">
    <property type="protein sequence ID" value="RYN71504.1"/>
    <property type="molecule type" value="Genomic_DNA"/>
</dbReference>
<evidence type="ECO:0000313" key="3">
    <source>
        <dbReference type="EMBL" id="RYN71504.1"/>
    </source>
</evidence>
<dbReference type="VEuPathDB" id="FungiDB:CC77DRAFT_1067077"/>
<protein>
    <submittedName>
        <fullName evidence="2">Uncharacterized protein</fullName>
    </submittedName>
</protein>
<sequence>MTALKKLLPSANSPTKKRTFSDPEQPAHPSGSSVQPIDVMDIDPGKLMDKLRLKFGSEFEIHMMHNVYCIKAPGLLTADDIEECR</sequence>
<reference evidence="2 4" key="1">
    <citation type="submission" date="2016-05" db="EMBL/GenBank/DDBJ databases">
        <title>Comparative analysis of secretome profiles of manganese(II)-oxidizing ascomycete fungi.</title>
        <authorList>
            <consortium name="DOE Joint Genome Institute"/>
            <person name="Zeiner C.A."/>
            <person name="Purvine S.O."/>
            <person name="Zink E.M."/>
            <person name="Wu S."/>
            <person name="Pasa-Tolic L."/>
            <person name="Chaput D.L."/>
            <person name="Haridas S."/>
            <person name="Grigoriev I.V."/>
            <person name="Santelli C.M."/>
            <person name="Hansel C.M."/>
        </authorList>
    </citation>
    <scope>NUCLEOTIDE SEQUENCE [LARGE SCALE GENOMIC DNA]</scope>
    <source>
        <strain evidence="2 4">SRC1lrK2f</strain>
    </source>
</reference>
<accession>A0A177D3K1</accession>
<evidence type="ECO:0000313" key="4">
    <source>
        <dbReference type="Proteomes" id="UP000077248"/>
    </source>
</evidence>
<dbReference type="GeneID" id="29114546"/>